<keyword evidence="12" id="KW-0540">Nuclease</keyword>
<protein>
    <recommendedName>
        <fullName evidence="9">Ribosomal RNA-processing protein 43</fullName>
    </recommendedName>
</protein>
<evidence type="ECO:0000259" key="10">
    <source>
        <dbReference type="Pfam" id="PF01138"/>
    </source>
</evidence>
<dbReference type="VEuPathDB" id="VectorBase:PHUM129170"/>
<organism>
    <name type="scientific">Pediculus humanus subsp. corporis</name>
    <name type="common">Body louse</name>
    <dbReference type="NCBI Taxonomy" id="121224"/>
    <lineage>
        <taxon>Eukaryota</taxon>
        <taxon>Metazoa</taxon>
        <taxon>Ecdysozoa</taxon>
        <taxon>Arthropoda</taxon>
        <taxon>Hexapoda</taxon>
        <taxon>Insecta</taxon>
        <taxon>Pterygota</taxon>
        <taxon>Neoptera</taxon>
        <taxon>Paraneoptera</taxon>
        <taxon>Psocodea</taxon>
        <taxon>Troctomorpha</taxon>
        <taxon>Phthiraptera</taxon>
        <taxon>Anoplura</taxon>
        <taxon>Pediculidae</taxon>
        <taxon>Pediculus</taxon>
    </lineage>
</organism>
<dbReference type="EnsemblMetazoa" id="PHUM129170-RA">
    <property type="protein sequence ID" value="PHUM129170-PA"/>
    <property type="gene ID" value="PHUM129170"/>
</dbReference>
<evidence type="ECO:0000256" key="1">
    <source>
        <dbReference type="ARBA" id="ARBA00004496"/>
    </source>
</evidence>
<evidence type="ECO:0000256" key="8">
    <source>
        <dbReference type="ARBA" id="ARBA00023242"/>
    </source>
</evidence>
<dbReference type="GO" id="GO:0071035">
    <property type="term" value="P:nuclear polyadenylation-dependent rRNA catabolic process"/>
    <property type="evidence" value="ECO:0007669"/>
    <property type="project" value="TreeGrafter"/>
</dbReference>
<evidence type="ECO:0000256" key="7">
    <source>
        <dbReference type="ARBA" id="ARBA00022884"/>
    </source>
</evidence>
<evidence type="ECO:0000313" key="12">
    <source>
        <dbReference type="EMBL" id="EEB11694.1"/>
    </source>
</evidence>
<evidence type="ECO:0000313" key="13">
    <source>
        <dbReference type="EnsemblMetazoa" id="PHUM129170-PA"/>
    </source>
</evidence>
<evidence type="ECO:0000313" key="14">
    <source>
        <dbReference type="Proteomes" id="UP000009046"/>
    </source>
</evidence>
<dbReference type="AlphaFoldDB" id="E0VE88"/>
<dbReference type="InterPro" id="IPR027408">
    <property type="entry name" value="PNPase/RNase_PH_dom_sf"/>
</dbReference>
<dbReference type="InterPro" id="IPR033196">
    <property type="entry name" value="Rrp43"/>
</dbReference>
<dbReference type="STRING" id="121224.E0VE88"/>
<dbReference type="PANTHER" id="PTHR11097:SF9">
    <property type="entry name" value="EXOSOME COMPLEX COMPONENT RRP43"/>
    <property type="match status" value="1"/>
</dbReference>
<name>E0VE88_PEDHC</name>
<dbReference type="GO" id="GO:0071038">
    <property type="term" value="P:TRAMP-dependent tRNA surveillance pathway"/>
    <property type="evidence" value="ECO:0007669"/>
    <property type="project" value="TreeGrafter"/>
</dbReference>
<dbReference type="GO" id="GO:0016075">
    <property type="term" value="P:rRNA catabolic process"/>
    <property type="evidence" value="ECO:0007669"/>
    <property type="project" value="TreeGrafter"/>
</dbReference>
<dbReference type="InterPro" id="IPR001247">
    <property type="entry name" value="ExoRNase_PH_dom1"/>
</dbReference>
<dbReference type="GO" id="GO:0000176">
    <property type="term" value="C:nuclear exosome (RNase complex)"/>
    <property type="evidence" value="ECO:0007669"/>
    <property type="project" value="TreeGrafter"/>
</dbReference>
<dbReference type="GO" id="GO:0004527">
    <property type="term" value="F:exonuclease activity"/>
    <property type="evidence" value="ECO:0007669"/>
    <property type="project" value="UniProtKB-KW"/>
</dbReference>
<dbReference type="Pfam" id="PF03725">
    <property type="entry name" value="RNase_PH_C"/>
    <property type="match status" value="1"/>
</dbReference>
<reference evidence="12" key="1">
    <citation type="submission" date="2007-04" db="EMBL/GenBank/DDBJ databases">
        <title>Annotation of Pediculus humanus corporis strain USDA.</title>
        <authorList>
            <person name="Kirkness E."/>
            <person name="Hannick L."/>
            <person name="Hass B."/>
            <person name="Bruggner R."/>
            <person name="Lawson D."/>
            <person name="Bidwell S."/>
            <person name="Joardar V."/>
            <person name="Caler E."/>
            <person name="Walenz B."/>
            <person name="Inman J."/>
            <person name="Schobel S."/>
            <person name="Galinsky K."/>
            <person name="Amedeo P."/>
            <person name="Strausberg R."/>
        </authorList>
    </citation>
    <scope>NUCLEOTIDE SEQUENCE</scope>
    <source>
        <strain evidence="12">USDA</strain>
    </source>
</reference>
<dbReference type="CTD" id="8234051"/>
<dbReference type="Pfam" id="PF01138">
    <property type="entry name" value="RNase_PH"/>
    <property type="match status" value="1"/>
</dbReference>
<dbReference type="SUPFAM" id="SSF55666">
    <property type="entry name" value="Ribonuclease PH domain 2-like"/>
    <property type="match status" value="1"/>
</dbReference>
<comment type="similarity">
    <text evidence="3">Belongs to the RNase PH family.</text>
</comment>
<dbReference type="RefSeq" id="XP_002424432.1">
    <property type="nucleotide sequence ID" value="XM_002424387.1"/>
</dbReference>
<dbReference type="GO" id="GO:0005730">
    <property type="term" value="C:nucleolus"/>
    <property type="evidence" value="ECO:0007669"/>
    <property type="project" value="UniProtKB-SubCell"/>
</dbReference>
<reference evidence="12" key="2">
    <citation type="submission" date="2007-04" db="EMBL/GenBank/DDBJ databases">
        <title>The genome of the human body louse.</title>
        <authorList>
            <consortium name="The Human Body Louse Genome Consortium"/>
            <person name="Kirkness E."/>
            <person name="Walenz B."/>
            <person name="Hass B."/>
            <person name="Bruggner R."/>
            <person name="Strausberg R."/>
        </authorList>
    </citation>
    <scope>NUCLEOTIDE SEQUENCE</scope>
    <source>
        <strain evidence="12">USDA</strain>
    </source>
</reference>
<dbReference type="InterPro" id="IPR020568">
    <property type="entry name" value="Ribosomal_Su5_D2-typ_SF"/>
</dbReference>
<dbReference type="EMBL" id="AAZO01001503">
    <property type="status" value="NOT_ANNOTATED_CDS"/>
    <property type="molecule type" value="Genomic_DNA"/>
</dbReference>
<proteinExistence type="inferred from homology"/>
<feature type="domain" description="Exoribonuclease phosphorolytic" evidence="11">
    <location>
        <begin position="192"/>
        <end position="257"/>
    </location>
</feature>
<keyword evidence="8" id="KW-0539">Nucleus</keyword>
<dbReference type="FunFam" id="3.30.230.70:FF:000017">
    <property type="entry name" value="Exosome complex component Rrp42"/>
    <property type="match status" value="1"/>
</dbReference>
<dbReference type="OMA" id="EIKAFWV"/>
<dbReference type="SUPFAM" id="SSF54211">
    <property type="entry name" value="Ribosomal protein S5 domain 2-like"/>
    <property type="match status" value="1"/>
</dbReference>
<evidence type="ECO:0000256" key="3">
    <source>
        <dbReference type="ARBA" id="ARBA00006678"/>
    </source>
</evidence>
<reference evidence="13" key="3">
    <citation type="submission" date="2021-02" db="UniProtKB">
        <authorList>
            <consortium name="EnsemblMetazoa"/>
        </authorList>
    </citation>
    <scope>IDENTIFICATION</scope>
    <source>
        <strain evidence="13">USDA</strain>
    </source>
</reference>
<dbReference type="CDD" id="cd11369">
    <property type="entry name" value="RNase_PH_RRP43"/>
    <property type="match status" value="1"/>
</dbReference>
<dbReference type="GO" id="GO:0034476">
    <property type="term" value="P:U5 snRNA 3'-end processing"/>
    <property type="evidence" value="ECO:0007669"/>
    <property type="project" value="TreeGrafter"/>
</dbReference>
<keyword evidence="4" id="KW-0963">Cytoplasm</keyword>
<dbReference type="Proteomes" id="UP000009046">
    <property type="component" value="Unassembled WGS sequence"/>
</dbReference>
<keyword evidence="12" id="KW-0269">Exonuclease</keyword>
<keyword evidence="7" id="KW-0694">RNA-binding</keyword>
<sequence length="276" mass="29620">MALINSKIDPAGFLNKVLAQGVRPDGRALDECRPISINVNSFHNADGSAIVKIGNTAVVCGVKLELAKPKAETPDQGYLIPNVDLPPLCSGQYQPGPPCDYAQEATKFVNEILLESQCIDLKALCIVPDRLAWVIYLDIICLNQDGNLLDAALAAGIAALKVTTLPEVIYNVESGEKVVNPLKRQQLNVKKLPLSTTIAVFKSDCLLIDPTVEEESFSSGTISIVIEADSGDICGIHQPGTEPLKPSEIDFCITQAQVKTKAVAELIKTAIKNSMK</sequence>
<comment type="subcellular location">
    <subcellularLocation>
        <location evidence="1">Cytoplasm</location>
    </subcellularLocation>
    <subcellularLocation>
        <location evidence="2">Nucleus</location>
        <location evidence="2">Nucleolus</location>
    </subcellularLocation>
</comment>
<dbReference type="Gene3D" id="3.30.230.70">
    <property type="entry name" value="GHMP Kinase, N-terminal domain"/>
    <property type="match status" value="1"/>
</dbReference>
<dbReference type="KEGG" id="phu:Phum_PHUM129170"/>
<evidence type="ECO:0000256" key="2">
    <source>
        <dbReference type="ARBA" id="ARBA00004604"/>
    </source>
</evidence>
<evidence type="ECO:0000256" key="6">
    <source>
        <dbReference type="ARBA" id="ARBA00022835"/>
    </source>
</evidence>
<dbReference type="GO" id="GO:0034473">
    <property type="term" value="P:U1 snRNA 3'-end processing"/>
    <property type="evidence" value="ECO:0007669"/>
    <property type="project" value="TreeGrafter"/>
</dbReference>
<dbReference type="eggNOG" id="KOG1613">
    <property type="taxonomic scope" value="Eukaryota"/>
</dbReference>
<evidence type="ECO:0000256" key="9">
    <source>
        <dbReference type="ARBA" id="ARBA00030617"/>
    </source>
</evidence>
<accession>E0VE88</accession>
<keyword evidence="5" id="KW-0698">rRNA processing</keyword>
<evidence type="ECO:0000259" key="11">
    <source>
        <dbReference type="Pfam" id="PF03725"/>
    </source>
</evidence>
<evidence type="ECO:0000256" key="4">
    <source>
        <dbReference type="ARBA" id="ARBA00022490"/>
    </source>
</evidence>
<keyword evidence="12" id="KW-0378">Hydrolase</keyword>
<dbReference type="GO" id="GO:0071028">
    <property type="term" value="P:nuclear mRNA surveillance"/>
    <property type="evidence" value="ECO:0007669"/>
    <property type="project" value="TreeGrafter"/>
</dbReference>
<dbReference type="PANTHER" id="PTHR11097">
    <property type="entry name" value="EXOSOME COMPLEX EXONUCLEASE RIBOSOMAL RNA PROCESSING PROTEIN"/>
    <property type="match status" value="1"/>
</dbReference>
<evidence type="ECO:0000256" key="5">
    <source>
        <dbReference type="ARBA" id="ARBA00022552"/>
    </source>
</evidence>
<dbReference type="GO" id="GO:0000467">
    <property type="term" value="P:exonucleolytic trimming to generate mature 3'-end of 5.8S rRNA from tricistronic rRNA transcript (SSU-rRNA, 5.8S rRNA, LSU-rRNA)"/>
    <property type="evidence" value="ECO:0007669"/>
    <property type="project" value="TreeGrafter"/>
</dbReference>
<dbReference type="InParanoid" id="E0VE88"/>
<dbReference type="GO" id="GO:0035925">
    <property type="term" value="F:mRNA 3'-UTR AU-rich region binding"/>
    <property type="evidence" value="ECO:0007669"/>
    <property type="project" value="TreeGrafter"/>
</dbReference>
<dbReference type="GeneID" id="8234051"/>
<dbReference type="EMBL" id="DS235088">
    <property type="protein sequence ID" value="EEB11694.1"/>
    <property type="molecule type" value="Genomic_DNA"/>
</dbReference>
<dbReference type="InterPro" id="IPR050590">
    <property type="entry name" value="Exosome_comp_Rrp42_subfam"/>
</dbReference>
<dbReference type="GO" id="GO:0034475">
    <property type="term" value="P:U4 snRNA 3'-end processing"/>
    <property type="evidence" value="ECO:0007669"/>
    <property type="project" value="TreeGrafter"/>
</dbReference>
<feature type="domain" description="Exoribonuclease phosphorolytic" evidence="10">
    <location>
        <begin position="31"/>
        <end position="166"/>
    </location>
</feature>
<dbReference type="InterPro" id="IPR036345">
    <property type="entry name" value="ExoRNase_PH_dom2_sf"/>
</dbReference>
<gene>
    <name evidence="13" type="primary">8234051</name>
    <name evidence="12" type="ORF">Phum_PHUM129170</name>
</gene>
<keyword evidence="6" id="KW-0271">Exosome</keyword>
<dbReference type="OrthoDB" id="45882at2759"/>
<dbReference type="GO" id="GO:0000177">
    <property type="term" value="C:cytoplasmic exosome (RNase complex)"/>
    <property type="evidence" value="ECO:0007669"/>
    <property type="project" value="TreeGrafter"/>
</dbReference>
<dbReference type="InterPro" id="IPR015847">
    <property type="entry name" value="ExoRNase_PH_dom2"/>
</dbReference>
<dbReference type="HOGENOM" id="CLU_038194_3_1_1"/>
<keyword evidence="14" id="KW-1185">Reference proteome</keyword>